<reference evidence="1 2" key="1">
    <citation type="submission" date="2019-04" db="EMBL/GenBank/DDBJ databases">
        <title>Friends and foes A comparative genomics study of 23 Aspergillus species from section Flavi.</title>
        <authorList>
            <consortium name="DOE Joint Genome Institute"/>
            <person name="Kjaerbolling I."/>
            <person name="Vesth T."/>
            <person name="Frisvad J.C."/>
            <person name="Nybo J.L."/>
            <person name="Theobald S."/>
            <person name="Kildgaard S."/>
            <person name="Isbrandt T."/>
            <person name="Kuo A."/>
            <person name="Sato A."/>
            <person name="Lyhne E.K."/>
            <person name="Kogle M.E."/>
            <person name="Wiebenga A."/>
            <person name="Kun R.S."/>
            <person name="Lubbers R.J."/>
            <person name="Makela M.R."/>
            <person name="Barry K."/>
            <person name="Chovatia M."/>
            <person name="Clum A."/>
            <person name="Daum C."/>
            <person name="Haridas S."/>
            <person name="He G."/>
            <person name="LaButti K."/>
            <person name="Lipzen A."/>
            <person name="Mondo S."/>
            <person name="Riley R."/>
            <person name="Salamov A."/>
            <person name="Simmons B.A."/>
            <person name="Magnuson J.K."/>
            <person name="Henrissat B."/>
            <person name="Mortensen U.H."/>
            <person name="Larsen T.O."/>
            <person name="Devries R.P."/>
            <person name="Grigoriev I.V."/>
            <person name="Machida M."/>
            <person name="Baker S.E."/>
            <person name="Andersen M.R."/>
        </authorList>
    </citation>
    <scope>NUCLEOTIDE SEQUENCE [LARGE SCALE GENOMIC DNA]</scope>
    <source>
        <strain evidence="1 2">CBS 151.66</strain>
    </source>
</reference>
<evidence type="ECO:0000313" key="1">
    <source>
        <dbReference type="EMBL" id="KAB8068906.1"/>
    </source>
</evidence>
<organism evidence="1 2">
    <name type="scientific">Aspergillus leporis</name>
    <dbReference type="NCBI Taxonomy" id="41062"/>
    <lineage>
        <taxon>Eukaryota</taxon>
        <taxon>Fungi</taxon>
        <taxon>Dikarya</taxon>
        <taxon>Ascomycota</taxon>
        <taxon>Pezizomycotina</taxon>
        <taxon>Eurotiomycetes</taxon>
        <taxon>Eurotiomycetidae</taxon>
        <taxon>Eurotiales</taxon>
        <taxon>Aspergillaceae</taxon>
        <taxon>Aspergillus</taxon>
        <taxon>Aspergillus subgen. Circumdati</taxon>
    </lineage>
</organism>
<dbReference type="OrthoDB" id="1055148at2759"/>
<sequence>MTKIVTLRGPSLDRFYLDVREETWSFGDGMGLFLEKVVVPGYMSHLKAVVSSLTRGVNRTVALERYACIARKEARKIAIDWAEQPDIEIICDRQVCPL</sequence>
<evidence type="ECO:0000313" key="2">
    <source>
        <dbReference type="Proteomes" id="UP000326565"/>
    </source>
</evidence>
<name>A0A5N5WK39_9EURO</name>
<keyword evidence="2" id="KW-1185">Reference proteome</keyword>
<gene>
    <name evidence="1" type="ORF">BDV29DRAFT_161951</name>
</gene>
<dbReference type="EMBL" id="ML732367">
    <property type="protein sequence ID" value="KAB8068906.1"/>
    <property type="molecule type" value="Genomic_DNA"/>
</dbReference>
<protein>
    <submittedName>
        <fullName evidence="1">Uncharacterized protein</fullName>
    </submittedName>
</protein>
<proteinExistence type="predicted"/>
<dbReference type="AlphaFoldDB" id="A0A5N5WK39"/>
<accession>A0A5N5WK39</accession>
<dbReference type="Proteomes" id="UP000326565">
    <property type="component" value="Unassembled WGS sequence"/>
</dbReference>